<dbReference type="InterPro" id="IPR018977">
    <property type="entry name" value="NurA_domain"/>
</dbReference>
<dbReference type="Proteomes" id="UP000228681">
    <property type="component" value="Unassembled WGS sequence"/>
</dbReference>
<protein>
    <recommendedName>
        <fullName evidence="1">NurA domain-containing protein</fullName>
    </recommendedName>
</protein>
<feature type="domain" description="NurA" evidence="1">
    <location>
        <begin position="66"/>
        <end position="361"/>
    </location>
</feature>
<organism evidence="2 3">
    <name type="scientific">Candidatus Nealsonbacteria bacterium CG23_combo_of_CG06-09_8_20_14_all_36_12</name>
    <dbReference type="NCBI Taxonomy" id="1974718"/>
    <lineage>
        <taxon>Bacteria</taxon>
        <taxon>Candidatus Nealsoniibacteriota</taxon>
    </lineage>
</organism>
<dbReference type="EMBL" id="PCRS01000005">
    <property type="protein sequence ID" value="PIP25145.1"/>
    <property type="molecule type" value="Genomic_DNA"/>
</dbReference>
<reference evidence="2 3" key="1">
    <citation type="submission" date="2017-09" db="EMBL/GenBank/DDBJ databases">
        <title>Depth-based differentiation of microbial function through sediment-hosted aquifers and enrichment of novel symbionts in the deep terrestrial subsurface.</title>
        <authorList>
            <person name="Probst A.J."/>
            <person name="Ladd B."/>
            <person name="Jarett J.K."/>
            <person name="Geller-Mcgrath D.E."/>
            <person name="Sieber C.M."/>
            <person name="Emerson J.B."/>
            <person name="Anantharaman K."/>
            <person name="Thomas B.C."/>
            <person name="Malmstrom R."/>
            <person name="Stieglmeier M."/>
            <person name="Klingl A."/>
            <person name="Woyke T."/>
            <person name="Ryan C.M."/>
            <person name="Banfield J.F."/>
        </authorList>
    </citation>
    <scope>NUCLEOTIDE SEQUENCE [LARGE SCALE GENOMIC DNA]</scope>
    <source>
        <strain evidence="2">CG23_combo_of_CG06-09_8_20_14_all_36_12</strain>
    </source>
</reference>
<dbReference type="SMART" id="SM00933">
    <property type="entry name" value="NurA"/>
    <property type="match status" value="1"/>
</dbReference>
<dbReference type="Pfam" id="PF09376">
    <property type="entry name" value="NurA"/>
    <property type="match status" value="1"/>
</dbReference>
<evidence type="ECO:0000313" key="3">
    <source>
        <dbReference type="Proteomes" id="UP000228681"/>
    </source>
</evidence>
<accession>A0A2G9Z0W6</accession>
<gene>
    <name evidence="2" type="ORF">COX34_00320</name>
</gene>
<name>A0A2G9Z0W6_9BACT</name>
<proteinExistence type="predicted"/>
<evidence type="ECO:0000259" key="1">
    <source>
        <dbReference type="SMART" id="SM00933"/>
    </source>
</evidence>
<comment type="caution">
    <text evidence="2">The sequence shown here is derived from an EMBL/GenBank/DDBJ whole genome shotgun (WGS) entry which is preliminary data.</text>
</comment>
<evidence type="ECO:0000313" key="2">
    <source>
        <dbReference type="EMBL" id="PIP25145.1"/>
    </source>
</evidence>
<dbReference type="AlphaFoldDB" id="A0A2G9Z0W6"/>
<sequence length="396" mass="45278">MDNQSENRNYAHLPDDLLAKILDRVPTTVEKMNDMFDIQDEPIKRGIDDLRNSGKLSKLSSSQYSTSLIAVDGSFILEKMTGSDLLLAIAVGVEGLTEDKTKDWGGDKNQYYQWQTALSHDEANTRLGQGVMFLMELSVLSNAEHDIRIMDGTHFTSILKINSMLSARDENAGEEYAQALRDFLKETYKKIIPDIPDIIKAAFNDDRIIALAKYSSSRDIIDAFLSKYKIKIDDKTFFSLGLDEDEYLKPLSVGQSVEEKRKVWNDLHIRCNLEISEKDELNQALAEAIKPLTTKGKESELYFTYYKPYQDGPAYRIELKKSLAQDTKKLEKYLLSIKRQIIFPEIREPYPQYLVDLMAKSISTGMFAIEEAIKLSPALKIDKGKFNLLFNYRTKL</sequence>